<dbReference type="Gene3D" id="3.50.50.60">
    <property type="entry name" value="FAD/NAD(P)-binding domain"/>
    <property type="match status" value="1"/>
</dbReference>
<dbReference type="GO" id="GO:0050660">
    <property type="term" value="F:flavin adenine dinucleotide binding"/>
    <property type="evidence" value="ECO:0007669"/>
    <property type="project" value="InterPro"/>
</dbReference>
<comment type="caution">
    <text evidence="5">The sequence shown here is derived from an EMBL/GenBank/DDBJ whole genome shotgun (WGS) entry which is preliminary data.</text>
</comment>
<dbReference type="InterPro" id="IPR036188">
    <property type="entry name" value="FAD/NAD-bd_sf"/>
</dbReference>
<evidence type="ECO:0000256" key="2">
    <source>
        <dbReference type="ARBA" id="ARBA00022977"/>
    </source>
</evidence>
<dbReference type="SUPFAM" id="SSF54373">
    <property type="entry name" value="FAD-linked reductases, C-terminal domain"/>
    <property type="match status" value="1"/>
</dbReference>
<dbReference type="GO" id="GO:0005737">
    <property type="term" value="C:cytoplasm"/>
    <property type="evidence" value="ECO:0007669"/>
    <property type="project" value="TreeGrafter"/>
</dbReference>
<dbReference type="PANTHER" id="PTHR13847">
    <property type="entry name" value="SARCOSINE DEHYDROGENASE-RELATED"/>
    <property type="match status" value="1"/>
</dbReference>
<dbReference type="InterPro" id="IPR006076">
    <property type="entry name" value="FAD-dep_OxRdtase"/>
</dbReference>
<comment type="pathway">
    <text evidence="1">Cofactor biosynthesis; thiamine diphosphate biosynthesis.</text>
</comment>
<dbReference type="Proteomes" id="UP000249130">
    <property type="component" value="Unassembled WGS sequence"/>
</dbReference>
<keyword evidence="6" id="KW-1185">Reference proteome</keyword>
<dbReference type="SUPFAM" id="SSF51905">
    <property type="entry name" value="FAD/NAD(P)-binding domain"/>
    <property type="match status" value="1"/>
</dbReference>
<accession>A0A327KT26</accession>
<dbReference type="GO" id="GO:0009229">
    <property type="term" value="P:thiamine diphosphate biosynthetic process"/>
    <property type="evidence" value="ECO:0007669"/>
    <property type="project" value="UniProtKB-UniPathway"/>
</dbReference>
<sequence length="394" mass="40180">MAAQPRPYSASPSAPDRVPDVVVIGAGVCGLGIAWRLAQRGLAVAVLDRGAVGAGASHVAGGMLAACAEAEPGEEDLVRLGRHAQALWPGFAAELEAATGLPIGVRSEGTLVVALTADDRARLVHHLAFQQGLGLPLDWLPAAEVRRREPHLAAGLAGAVFSPEDHQVEPRALVAALAAATVQAGVTLRPHTEVAAVEVENGRAAGVRLADGTVLPAGAVVLAAGAWSRGIEGLPPAARPPVRPIKGQVVTLRMDPSAPLLTHVLWAPGCYLVPRADGRLVVGATVEEKGFDTAITAGGVLSLLDAAWRVLPGIEDLPIVETTVGHRPGSRDDAPILGPSAVPGLVYATGHHRNGILLAPVTADAIARLVAGEGIDPAIAAFGMERFAARAVAA</sequence>
<dbReference type="GO" id="GO:0016491">
    <property type="term" value="F:oxidoreductase activity"/>
    <property type="evidence" value="ECO:0007669"/>
    <property type="project" value="UniProtKB-KW"/>
</dbReference>
<dbReference type="PANTHER" id="PTHR13847:SF289">
    <property type="entry name" value="GLYCINE OXIDASE"/>
    <property type="match status" value="1"/>
</dbReference>
<protein>
    <submittedName>
        <fullName evidence="5">Glycine oxidase ThiO</fullName>
    </submittedName>
</protein>
<proteinExistence type="predicted"/>
<dbReference type="EMBL" id="NPEX01000204">
    <property type="protein sequence ID" value="RAI41084.1"/>
    <property type="molecule type" value="Genomic_DNA"/>
</dbReference>
<evidence type="ECO:0000313" key="6">
    <source>
        <dbReference type="Proteomes" id="UP000249130"/>
    </source>
</evidence>
<keyword evidence="3" id="KW-0560">Oxidoreductase</keyword>
<evidence type="ECO:0000313" key="5">
    <source>
        <dbReference type="EMBL" id="RAI41084.1"/>
    </source>
</evidence>
<dbReference type="UniPathway" id="UPA00060"/>
<dbReference type="OrthoDB" id="9790035at2"/>
<evidence type="ECO:0000256" key="3">
    <source>
        <dbReference type="ARBA" id="ARBA00023002"/>
    </source>
</evidence>
<dbReference type="NCBIfam" id="TIGR02352">
    <property type="entry name" value="thiamin_ThiO"/>
    <property type="match status" value="1"/>
</dbReference>
<dbReference type="InterPro" id="IPR012727">
    <property type="entry name" value="Gly_oxidase_ThiO"/>
</dbReference>
<organism evidence="5 6">
    <name type="scientific">Rhodoplanes roseus</name>
    <dbReference type="NCBI Taxonomy" id="29409"/>
    <lineage>
        <taxon>Bacteria</taxon>
        <taxon>Pseudomonadati</taxon>
        <taxon>Pseudomonadota</taxon>
        <taxon>Alphaproteobacteria</taxon>
        <taxon>Hyphomicrobiales</taxon>
        <taxon>Nitrobacteraceae</taxon>
        <taxon>Rhodoplanes</taxon>
    </lineage>
</organism>
<name>A0A327KT26_9BRAD</name>
<dbReference type="AlphaFoldDB" id="A0A327KT26"/>
<reference evidence="5 6" key="1">
    <citation type="submission" date="2017-07" db="EMBL/GenBank/DDBJ databases">
        <title>Draft Genome Sequences of Select Purple Nonsulfur Bacteria.</title>
        <authorList>
            <person name="Lasarre B."/>
            <person name="Mckinlay J.B."/>
        </authorList>
    </citation>
    <scope>NUCLEOTIDE SEQUENCE [LARGE SCALE GENOMIC DNA]</scope>
    <source>
        <strain evidence="5 6">DSM 5909</strain>
    </source>
</reference>
<evidence type="ECO:0000256" key="1">
    <source>
        <dbReference type="ARBA" id="ARBA00004948"/>
    </source>
</evidence>
<dbReference type="GO" id="GO:0009228">
    <property type="term" value="P:thiamine biosynthetic process"/>
    <property type="evidence" value="ECO:0007669"/>
    <property type="project" value="UniProtKB-KW"/>
</dbReference>
<dbReference type="Pfam" id="PF01266">
    <property type="entry name" value="DAO"/>
    <property type="match status" value="1"/>
</dbReference>
<feature type="domain" description="FAD dependent oxidoreductase" evidence="4">
    <location>
        <begin position="20"/>
        <end position="369"/>
    </location>
</feature>
<evidence type="ECO:0000259" key="4">
    <source>
        <dbReference type="Pfam" id="PF01266"/>
    </source>
</evidence>
<keyword evidence="2" id="KW-0784">Thiamine biosynthesis</keyword>
<dbReference type="Gene3D" id="3.30.9.10">
    <property type="entry name" value="D-Amino Acid Oxidase, subunit A, domain 2"/>
    <property type="match status" value="1"/>
</dbReference>
<gene>
    <name evidence="5" type="primary">thiO</name>
    <name evidence="5" type="ORF">CH341_22430</name>
</gene>